<evidence type="ECO:0000256" key="1">
    <source>
        <dbReference type="SAM" id="MobiDB-lite"/>
    </source>
</evidence>
<feature type="transmembrane region" description="Helical" evidence="2">
    <location>
        <begin position="102"/>
        <end position="124"/>
    </location>
</feature>
<dbReference type="Pfam" id="PF02517">
    <property type="entry name" value="Rce1-like"/>
    <property type="match status" value="1"/>
</dbReference>
<feature type="compositionally biased region" description="Low complexity" evidence="1">
    <location>
        <begin position="7"/>
        <end position="41"/>
    </location>
</feature>
<evidence type="ECO:0000259" key="3">
    <source>
        <dbReference type="Pfam" id="PF02517"/>
    </source>
</evidence>
<feature type="transmembrane region" description="Helical" evidence="2">
    <location>
        <begin position="264"/>
        <end position="285"/>
    </location>
</feature>
<dbReference type="InterPro" id="IPR052710">
    <property type="entry name" value="CAAX_protease"/>
</dbReference>
<keyword evidence="2" id="KW-1133">Transmembrane helix</keyword>
<organism evidence="4 5">
    <name type="scientific">Raoultibacter timonensis</name>
    <dbReference type="NCBI Taxonomy" id="1907662"/>
    <lineage>
        <taxon>Bacteria</taxon>
        <taxon>Bacillati</taxon>
        <taxon>Actinomycetota</taxon>
        <taxon>Coriobacteriia</taxon>
        <taxon>Eggerthellales</taxon>
        <taxon>Eggerthellaceae</taxon>
        <taxon>Raoultibacter</taxon>
    </lineage>
</organism>
<feature type="transmembrane region" description="Helical" evidence="2">
    <location>
        <begin position="187"/>
        <end position="209"/>
    </location>
</feature>
<feature type="transmembrane region" description="Helical" evidence="2">
    <location>
        <begin position="291"/>
        <end position="312"/>
    </location>
</feature>
<sequence>MNDEHPQPAFHPAQQPQPSEQPLCQQQPYQQPYQQSGYGTQPPVPQAYPVPASKPDGIGIRLWRAAYPVLLIFGVQVLAGIVMASAMVGSPMFRTMAGGYELVWLVLLGTVASQVVAVPFLIAFRIMDGNRLRAKGAWKEYRLPGFGKLLLCFAMGIATALCAISLFELTGFGDDGTQELVFSASPFISVLVIGVIGPAVEELVFRVLLYSRLREWMAPVSAGLLSALVFTLAHGNVTQGVTAFFYGLLLAFVYERYKTFWAPFLLHAGINSTVVLTAVIGRGFLSSQATAPLVGITLLCAAVVAGLVVLAFKLAPAKEKELPVVS</sequence>
<name>A0ABN6MBA6_9ACTN</name>
<protein>
    <recommendedName>
        <fullName evidence="3">CAAX prenyl protease 2/Lysostaphin resistance protein A-like domain-containing protein</fullName>
    </recommendedName>
</protein>
<keyword evidence="2" id="KW-0472">Membrane</keyword>
<feature type="transmembrane region" description="Helical" evidence="2">
    <location>
        <begin position="240"/>
        <end position="257"/>
    </location>
</feature>
<evidence type="ECO:0000313" key="5">
    <source>
        <dbReference type="Proteomes" id="UP001320544"/>
    </source>
</evidence>
<feature type="transmembrane region" description="Helical" evidence="2">
    <location>
        <begin position="145"/>
        <end position="167"/>
    </location>
</feature>
<proteinExistence type="predicted"/>
<dbReference type="InterPro" id="IPR003675">
    <property type="entry name" value="Rce1/LyrA-like_dom"/>
</dbReference>
<dbReference type="RefSeq" id="WP_244411409.1">
    <property type="nucleotide sequence ID" value="NZ_AP025564.1"/>
</dbReference>
<keyword evidence="2" id="KW-0812">Transmembrane</keyword>
<dbReference type="PANTHER" id="PTHR36435:SF1">
    <property type="entry name" value="CAAX AMINO TERMINAL PROTEASE FAMILY PROTEIN"/>
    <property type="match status" value="1"/>
</dbReference>
<reference evidence="4 5" key="1">
    <citation type="submission" date="2022-01" db="EMBL/GenBank/DDBJ databases">
        <title>Novel bile acid biosynthetic pathways are enriched in the microbiome of centenarians.</title>
        <authorList>
            <person name="Sato Y."/>
            <person name="Atarashi K."/>
            <person name="Plichta R.D."/>
            <person name="Arai Y."/>
            <person name="Sasajima S."/>
            <person name="Kearney M.S."/>
            <person name="Suda W."/>
            <person name="Takeshita K."/>
            <person name="Sasaki T."/>
            <person name="Okamoto S."/>
            <person name="Skelly N.A."/>
            <person name="Okamura Y."/>
            <person name="Vlamakis H."/>
            <person name="Li Y."/>
            <person name="Tanoue T."/>
            <person name="Takei H."/>
            <person name="Nittono H."/>
            <person name="Narushima S."/>
            <person name="Irie J."/>
            <person name="Itoh H."/>
            <person name="Moriya K."/>
            <person name="Sugiura Y."/>
            <person name="Suematsu M."/>
            <person name="Moritoki N."/>
            <person name="Shibata S."/>
            <person name="Littman R.D."/>
            <person name="Fischbach A.M."/>
            <person name="Uwamino Y."/>
            <person name="Inoue T."/>
            <person name="Honda A."/>
            <person name="Hattori M."/>
            <person name="Murai T."/>
            <person name="Xavier J.R."/>
            <person name="Hirose N."/>
            <person name="Honda K."/>
        </authorList>
    </citation>
    <scope>NUCLEOTIDE SEQUENCE [LARGE SCALE GENOMIC DNA]</scope>
    <source>
        <strain evidence="4 5">CE91-St30</strain>
    </source>
</reference>
<dbReference type="EMBL" id="AP025564">
    <property type="protein sequence ID" value="BDE94884.1"/>
    <property type="molecule type" value="Genomic_DNA"/>
</dbReference>
<dbReference type="PANTHER" id="PTHR36435">
    <property type="entry name" value="SLR1288 PROTEIN"/>
    <property type="match status" value="1"/>
</dbReference>
<feature type="domain" description="CAAX prenyl protease 2/Lysostaphin resistance protein A-like" evidence="3">
    <location>
        <begin position="185"/>
        <end position="272"/>
    </location>
</feature>
<feature type="region of interest" description="Disordered" evidence="1">
    <location>
        <begin position="1"/>
        <end position="46"/>
    </location>
</feature>
<gene>
    <name evidence="4" type="ORF">CE91St30_02170</name>
</gene>
<feature type="transmembrane region" description="Helical" evidence="2">
    <location>
        <begin position="216"/>
        <end position="234"/>
    </location>
</feature>
<dbReference type="Proteomes" id="UP001320544">
    <property type="component" value="Chromosome"/>
</dbReference>
<evidence type="ECO:0000313" key="4">
    <source>
        <dbReference type="EMBL" id="BDE94884.1"/>
    </source>
</evidence>
<keyword evidence="5" id="KW-1185">Reference proteome</keyword>
<evidence type="ECO:0000256" key="2">
    <source>
        <dbReference type="SAM" id="Phobius"/>
    </source>
</evidence>
<accession>A0ABN6MBA6</accession>
<feature type="transmembrane region" description="Helical" evidence="2">
    <location>
        <begin position="69"/>
        <end position="90"/>
    </location>
</feature>